<organism evidence="1 2">
    <name type="scientific">Comamonas jiangduensis</name>
    <dbReference type="NCBI Taxonomy" id="1194168"/>
    <lineage>
        <taxon>Bacteria</taxon>
        <taxon>Pseudomonadati</taxon>
        <taxon>Pseudomonadota</taxon>
        <taxon>Betaproteobacteria</taxon>
        <taxon>Burkholderiales</taxon>
        <taxon>Comamonadaceae</taxon>
        <taxon>Comamonas</taxon>
    </lineage>
</organism>
<proteinExistence type="predicted"/>
<evidence type="ECO:0000313" key="1">
    <source>
        <dbReference type="EMBL" id="MEZ2739388.1"/>
    </source>
</evidence>
<accession>A0ABV4IC28</accession>
<sequence>MHYIYSHGIRITNEKLEPLRPVLDAWINCIIQYVELFDGGDLPYWFNERANVSILSAAAWKAGMVALEEFPSNKVPQSSEDEETNSALRKEMNAKKGRCDLYLANSDLEFFVEAKVDYPNITSTSDCFRQGLSYIAQDRRNVGSQSSIHLSALFCAPFSFKQRASEQEISNHLSLALQEPMDAHAWVIPSKAQETASHNDSYYPMVSLFLKVVRPTHSQIAQG</sequence>
<gene>
    <name evidence="1" type="ORF">ACBP88_07900</name>
</gene>
<comment type="caution">
    <text evidence="1">The sequence shown here is derived from an EMBL/GenBank/DDBJ whole genome shotgun (WGS) entry which is preliminary data.</text>
</comment>
<name>A0ABV4IC28_9BURK</name>
<dbReference type="Proteomes" id="UP001567350">
    <property type="component" value="Unassembled WGS sequence"/>
</dbReference>
<dbReference type="RefSeq" id="WP_370891760.1">
    <property type="nucleotide sequence ID" value="NZ_JBGJLR010000006.1"/>
</dbReference>
<protein>
    <submittedName>
        <fullName evidence="1">Uncharacterized protein</fullName>
    </submittedName>
</protein>
<reference evidence="1 2" key="1">
    <citation type="submission" date="2024-08" db="EMBL/GenBank/DDBJ databases">
        <authorList>
            <person name="Feng Z."/>
            <person name="Ronholm J."/>
        </authorList>
    </citation>
    <scope>NUCLEOTIDE SEQUENCE [LARGE SCALE GENOMIC DNA]</scope>
    <source>
        <strain evidence="1 2">4-AB0-8</strain>
    </source>
</reference>
<evidence type="ECO:0000313" key="2">
    <source>
        <dbReference type="Proteomes" id="UP001567350"/>
    </source>
</evidence>
<dbReference type="EMBL" id="JBGJLR010000006">
    <property type="protein sequence ID" value="MEZ2739388.1"/>
    <property type="molecule type" value="Genomic_DNA"/>
</dbReference>
<keyword evidence="2" id="KW-1185">Reference proteome</keyword>